<name>A0A5C3Q4G6_9AGAR</name>
<feature type="domain" description="N-acetyltransferase" evidence="5">
    <location>
        <begin position="4"/>
        <end position="155"/>
    </location>
</feature>
<feature type="compositionally biased region" description="Low complexity" evidence="4">
    <location>
        <begin position="186"/>
        <end position="206"/>
    </location>
</feature>
<keyword evidence="7" id="KW-1185">Reference proteome</keyword>
<dbReference type="PANTHER" id="PTHR45896">
    <property type="entry name" value="N-ALPHA-ACETYLTRANSFERASE 30"/>
    <property type="match status" value="1"/>
</dbReference>
<evidence type="ECO:0000256" key="4">
    <source>
        <dbReference type="SAM" id="MobiDB-lite"/>
    </source>
</evidence>
<dbReference type="InterPro" id="IPR044542">
    <property type="entry name" value="NAA30-like"/>
</dbReference>
<organism evidence="6 7">
    <name type="scientific">Pterulicium gracile</name>
    <dbReference type="NCBI Taxonomy" id="1884261"/>
    <lineage>
        <taxon>Eukaryota</taxon>
        <taxon>Fungi</taxon>
        <taxon>Dikarya</taxon>
        <taxon>Basidiomycota</taxon>
        <taxon>Agaricomycotina</taxon>
        <taxon>Agaricomycetes</taxon>
        <taxon>Agaricomycetidae</taxon>
        <taxon>Agaricales</taxon>
        <taxon>Pleurotineae</taxon>
        <taxon>Pterulaceae</taxon>
        <taxon>Pterulicium</taxon>
    </lineage>
</organism>
<keyword evidence="1 6" id="KW-0808">Transferase</keyword>
<dbReference type="PANTHER" id="PTHR45896:SF1">
    <property type="entry name" value="N-ALPHA-ACETYLTRANSFERASE 30"/>
    <property type="match status" value="1"/>
</dbReference>
<proteinExistence type="inferred from homology"/>
<sequence>MSSIVYKPYVGETDLPHIMSLVQNELSEPYVVYTFRYFLHQWPQLAFLAYADGSRDPIGVIVCKQSMHRDLRNRGYIAMLSVNKEYRKRGIASTLVKYSVEAMKENGVEEIVLETEYDNLAALSLYESIGFIREKRLHRFYLNGKDAFRLVLNVPNKNPYDDDSDSTLGSSPPNVGLLAEPSPAGLRMLSASPPRSSRPSTYLSSRAVCVSPYSDDEDEDEISSR</sequence>
<dbReference type="OrthoDB" id="249099at2759"/>
<reference evidence="6 7" key="1">
    <citation type="journal article" date="2019" name="Nat. Ecol. Evol.">
        <title>Megaphylogeny resolves global patterns of mushroom evolution.</title>
        <authorList>
            <person name="Varga T."/>
            <person name="Krizsan K."/>
            <person name="Foldi C."/>
            <person name="Dima B."/>
            <person name="Sanchez-Garcia M."/>
            <person name="Sanchez-Ramirez S."/>
            <person name="Szollosi G.J."/>
            <person name="Szarkandi J.G."/>
            <person name="Papp V."/>
            <person name="Albert L."/>
            <person name="Andreopoulos W."/>
            <person name="Angelini C."/>
            <person name="Antonin V."/>
            <person name="Barry K.W."/>
            <person name="Bougher N.L."/>
            <person name="Buchanan P."/>
            <person name="Buyck B."/>
            <person name="Bense V."/>
            <person name="Catcheside P."/>
            <person name="Chovatia M."/>
            <person name="Cooper J."/>
            <person name="Damon W."/>
            <person name="Desjardin D."/>
            <person name="Finy P."/>
            <person name="Geml J."/>
            <person name="Haridas S."/>
            <person name="Hughes K."/>
            <person name="Justo A."/>
            <person name="Karasinski D."/>
            <person name="Kautmanova I."/>
            <person name="Kiss B."/>
            <person name="Kocsube S."/>
            <person name="Kotiranta H."/>
            <person name="LaButti K.M."/>
            <person name="Lechner B.E."/>
            <person name="Liimatainen K."/>
            <person name="Lipzen A."/>
            <person name="Lukacs Z."/>
            <person name="Mihaltcheva S."/>
            <person name="Morgado L.N."/>
            <person name="Niskanen T."/>
            <person name="Noordeloos M.E."/>
            <person name="Ohm R.A."/>
            <person name="Ortiz-Santana B."/>
            <person name="Ovrebo C."/>
            <person name="Racz N."/>
            <person name="Riley R."/>
            <person name="Savchenko A."/>
            <person name="Shiryaev A."/>
            <person name="Soop K."/>
            <person name="Spirin V."/>
            <person name="Szebenyi C."/>
            <person name="Tomsovsky M."/>
            <person name="Tulloss R.E."/>
            <person name="Uehling J."/>
            <person name="Grigoriev I.V."/>
            <person name="Vagvolgyi C."/>
            <person name="Papp T."/>
            <person name="Martin F.M."/>
            <person name="Miettinen O."/>
            <person name="Hibbett D.S."/>
            <person name="Nagy L.G."/>
        </authorList>
    </citation>
    <scope>NUCLEOTIDE SEQUENCE [LARGE SCALE GENOMIC DNA]</scope>
    <source>
        <strain evidence="6 7">CBS 309.79</strain>
    </source>
</reference>
<dbReference type="PROSITE" id="PS51186">
    <property type="entry name" value="GNAT"/>
    <property type="match status" value="1"/>
</dbReference>
<dbReference type="SUPFAM" id="SSF55729">
    <property type="entry name" value="Acyl-CoA N-acyltransferases (Nat)"/>
    <property type="match status" value="1"/>
</dbReference>
<evidence type="ECO:0000256" key="2">
    <source>
        <dbReference type="ARBA" id="ARBA00023315"/>
    </source>
</evidence>
<protein>
    <submittedName>
        <fullName evidence="6">Acyl-CoA N-acyltransferase</fullName>
    </submittedName>
</protein>
<dbReference type="InterPro" id="IPR000182">
    <property type="entry name" value="GNAT_dom"/>
</dbReference>
<dbReference type="AlphaFoldDB" id="A0A5C3Q4G6"/>
<dbReference type="STRING" id="1884261.A0A5C3Q4G6"/>
<evidence type="ECO:0000313" key="7">
    <source>
        <dbReference type="Proteomes" id="UP000305067"/>
    </source>
</evidence>
<evidence type="ECO:0000259" key="5">
    <source>
        <dbReference type="PROSITE" id="PS51186"/>
    </source>
</evidence>
<evidence type="ECO:0000313" key="6">
    <source>
        <dbReference type="EMBL" id="TFK96964.1"/>
    </source>
</evidence>
<dbReference type="GO" id="GO:0004596">
    <property type="term" value="F:protein-N-terminal amino-acid acetyltransferase activity"/>
    <property type="evidence" value="ECO:0007669"/>
    <property type="project" value="InterPro"/>
</dbReference>
<dbReference type="Pfam" id="PF00583">
    <property type="entry name" value="Acetyltransf_1"/>
    <property type="match status" value="1"/>
</dbReference>
<dbReference type="Gene3D" id="3.40.630.30">
    <property type="match status" value="1"/>
</dbReference>
<dbReference type="CDD" id="cd04301">
    <property type="entry name" value="NAT_SF"/>
    <property type="match status" value="1"/>
</dbReference>
<dbReference type="Proteomes" id="UP000305067">
    <property type="component" value="Unassembled WGS sequence"/>
</dbReference>
<comment type="similarity">
    <text evidence="3">Belongs to the acetyltransferase family. MAK3 subfamily.</text>
</comment>
<dbReference type="GO" id="GO:0031417">
    <property type="term" value="C:NatC complex"/>
    <property type="evidence" value="ECO:0007669"/>
    <property type="project" value="TreeGrafter"/>
</dbReference>
<gene>
    <name evidence="6" type="ORF">BDV98DRAFT_575231</name>
</gene>
<feature type="region of interest" description="Disordered" evidence="4">
    <location>
        <begin position="161"/>
        <end position="225"/>
    </location>
</feature>
<evidence type="ECO:0000256" key="3">
    <source>
        <dbReference type="ARBA" id="ARBA00024025"/>
    </source>
</evidence>
<keyword evidence="2 6" id="KW-0012">Acyltransferase</keyword>
<evidence type="ECO:0000256" key="1">
    <source>
        <dbReference type="ARBA" id="ARBA00022679"/>
    </source>
</evidence>
<dbReference type="EMBL" id="ML178852">
    <property type="protein sequence ID" value="TFK96964.1"/>
    <property type="molecule type" value="Genomic_DNA"/>
</dbReference>
<dbReference type="InterPro" id="IPR016181">
    <property type="entry name" value="Acyl_CoA_acyltransferase"/>
</dbReference>
<accession>A0A5C3Q4G6</accession>
<feature type="compositionally biased region" description="Acidic residues" evidence="4">
    <location>
        <begin position="214"/>
        <end position="225"/>
    </location>
</feature>
<dbReference type="FunFam" id="3.40.630.30:FF:000091">
    <property type="entry name" value="Peptide alpha-N-acetyltransferase"/>
    <property type="match status" value="1"/>
</dbReference>